<reference evidence="3 4" key="1">
    <citation type="submission" date="2024-09" db="EMBL/GenBank/DDBJ databases">
        <title>Laminarin stimulates single cell rates of sulfate reduction while oxygen inhibits transcriptomic activity in coastal marine sediment.</title>
        <authorList>
            <person name="Lindsay M."/>
            <person name="Orcutt B."/>
            <person name="Emerson D."/>
            <person name="Stepanauskas R."/>
            <person name="D'Angelo T."/>
        </authorList>
    </citation>
    <scope>NUCLEOTIDE SEQUENCE [LARGE SCALE GENOMIC DNA]</scope>
    <source>
        <strain evidence="3">SAG AM-311-K15</strain>
    </source>
</reference>
<protein>
    <submittedName>
        <fullName evidence="3">DUF4384 domain-containing protein</fullName>
    </submittedName>
</protein>
<keyword evidence="1" id="KW-1133">Transmembrane helix</keyword>
<keyword evidence="1" id="KW-0472">Membrane</keyword>
<name>A0ABV6Z145_UNCC1</name>
<sequence length="253" mass="28842">MSNQQMEKKCPPSLFLEGFAVESLDETLTASIARHLEHCSECQQKLVQISREKEAFLSLNPATRIAAVIPEKDKMHFLKFASLRVAPVCILILIAFVLLLPQDQSDNYFGIKGSFSMNLYVTRNNDTFIGKSGFYFPGDQIQFSVLADSPVFLYIVNIDDHDKITFYFPTTDVEQEPLLIRQKEFLPLSITLDQYIGNERIFVFVSQTPFTFQFIRDKILSKTQGVPIEAIDHIAGLGQYQESFLIQKKALAR</sequence>
<gene>
    <name evidence="3" type="ORF">ACFL27_18395</name>
</gene>
<evidence type="ECO:0000313" key="3">
    <source>
        <dbReference type="EMBL" id="MFC1852169.1"/>
    </source>
</evidence>
<keyword evidence="4" id="KW-1185">Reference proteome</keyword>
<dbReference type="Gene3D" id="1.10.10.1320">
    <property type="entry name" value="Anti-sigma factor, zinc-finger domain"/>
    <property type="match status" value="1"/>
</dbReference>
<organism evidence="3 4">
    <name type="scientific">candidate division CSSED10-310 bacterium</name>
    <dbReference type="NCBI Taxonomy" id="2855610"/>
    <lineage>
        <taxon>Bacteria</taxon>
        <taxon>Bacteria division CSSED10-310</taxon>
    </lineage>
</organism>
<feature type="domain" description="DUF4384" evidence="2">
    <location>
        <begin position="135"/>
        <end position="209"/>
    </location>
</feature>
<dbReference type="Proteomes" id="UP001594351">
    <property type="component" value="Unassembled WGS sequence"/>
</dbReference>
<comment type="caution">
    <text evidence="3">The sequence shown here is derived from an EMBL/GenBank/DDBJ whole genome shotgun (WGS) entry which is preliminary data.</text>
</comment>
<dbReference type="InterPro" id="IPR041916">
    <property type="entry name" value="Anti_sigma_zinc_sf"/>
</dbReference>
<proteinExistence type="predicted"/>
<evidence type="ECO:0000259" key="2">
    <source>
        <dbReference type="Pfam" id="PF14326"/>
    </source>
</evidence>
<feature type="transmembrane region" description="Helical" evidence="1">
    <location>
        <begin position="81"/>
        <end position="100"/>
    </location>
</feature>
<dbReference type="Pfam" id="PF14326">
    <property type="entry name" value="DUF4384"/>
    <property type="match status" value="1"/>
</dbReference>
<dbReference type="InterPro" id="IPR025493">
    <property type="entry name" value="DUF4384"/>
</dbReference>
<accession>A0ABV6Z145</accession>
<evidence type="ECO:0000313" key="4">
    <source>
        <dbReference type="Proteomes" id="UP001594351"/>
    </source>
</evidence>
<dbReference type="EMBL" id="JBHPBY010000275">
    <property type="protein sequence ID" value="MFC1852169.1"/>
    <property type="molecule type" value="Genomic_DNA"/>
</dbReference>
<evidence type="ECO:0000256" key="1">
    <source>
        <dbReference type="SAM" id="Phobius"/>
    </source>
</evidence>
<keyword evidence="1" id="KW-0812">Transmembrane</keyword>